<dbReference type="GO" id="GO:0016787">
    <property type="term" value="F:hydrolase activity"/>
    <property type="evidence" value="ECO:0007669"/>
    <property type="project" value="UniProtKB-KW"/>
</dbReference>
<reference evidence="5" key="1">
    <citation type="journal article" date="2023" name="Front. Mar. Sci.">
        <title>A new Merluccius polli reference genome to investigate the effects of global change in West African waters.</title>
        <authorList>
            <person name="Mateo J.L."/>
            <person name="Blanco-Fernandez C."/>
            <person name="Garcia-Vazquez E."/>
            <person name="Machado-Schiaffino G."/>
        </authorList>
    </citation>
    <scope>NUCLEOTIDE SEQUENCE</scope>
    <source>
        <strain evidence="5">C29</strain>
        <tissue evidence="5">Fin</tissue>
    </source>
</reference>
<accession>A0AA47MD50</accession>
<dbReference type="EMBL" id="JAOPHQ010004836">
    <property type="protein sequence ID" value="KAK0138059.1"/>
    <property type="molecule type" value="Genomic_DNA"/>
</dbReference>
<dbReference type="SUPFAM" id="SSF53474">
    <property type="entry name" value="alpha/beta-Hydrolases"/>
    <property type="match status" value="1"/>
</dbReference>
<dbReference type="InterPro" id="IPR000073">
    <property type="entry name" value="AB_hydrolase_1"/>
</dbReference>
<organism evidence="5 6">
    <name type="scientific">Merluccius polli</name>
    <name type="common">Benguela hake</name>
    <name type="synonym">Merluccius cadenati</name>
    <dbReference type="NCBI Taxonomy" id="89951"/>
    <lineage>
        <taxon>Eukaryota</taxon>
        <taxon>Metazoa</taxon>
        <taxon>Chordata</taxon>
        <taxon>Craniata</taxon>
        <taxon>Vertebrata</taxon>
        <taxon>Euteleostomi</taxon>
        <taxon>Actinopterygii</taxon>
        <taxon>Neopterygii</taxon>
        <taxon>Teleostei</taxon>
        <taxon>Neoteleostei</taxon>
        <taxon>Acanthomorphata</taxon>
        <taxon>Zeiogadaria</taxon>
        <taxon>Gadariae</taxon>
        <taxon>Gadiformes</taxon>
        <taxon>Gadoidei</taxon>
        <taxon>Merlucciidae</taxon>
        <taxon>Merluccius</taxon>
    </lineage>
</organism>
<evidence type="ECO:0000313" key="6">
    <source>
        <dbReference type="Proteomes" id="UP001174136"/>
    </source>
</evidence>
<dbReference type="AlphaFoldDB" id="A0AA47MD50"/>
<evidence type="ECO:0000259" key="4">
    <source>
        <dbReference type="Pfam" id="PF00561"/>
    </source>
</evidence>
<evidence type="ECO:0000256" key="2">
    <source>
        <dbReference type="ARBA" id="ARBA00022801"/>
    </source>
</evidence>
<keyword evidence="6" id="KW-1185">Reference proteome</keyword>
<protein>
    <submittedName>
        <fullName evidence="5">Serine hydrolase-like protein</fullName>
    </submittedName>
</protein>
<comment type="similarity">
    <text evidence="1">Belongs to the AB hydrolase superfamily.</text>
</comment>
<feature type="region of interest" description="Disordered" evidence="3">
    <location>
        <begin position="1"/>
        <end position="33"/>
    </location>
</feature>
<keyword evidence="2 5" id="KW-0378">Hydrolase</keyword>
<evidence type="ECO:0000256" key="1">
    <source>
        <dbReference type="ARBA" id="ARBA00008645"/>
    </source>
</evidence>
<dbReference type="GO" id="GO:0016020">
    <property type="term" value="C:membrane"/>
    <property type="evidence" value="ECO:0007669"/>
    <property type="project" value="TreeGrafter"/>
</dbReference>
<dbReference type="PANTHER" id="PTHR43798">
    <property type="entry name" value="MONOACYLGLYCEROL LIPASE"/>
    <property type="match status" value="1"/>
</dbReference>
<dbReference type="PRINTS" id="PR00111">
    <property type="entry name" value="ABHYDROLASE"/>
</dbReference>
<dbReference type="InterPro" id="IPR029058">
    <property type="entry name" value="AB_hydrolase_fold"/>
</dbReference>
<sequence length="532" mass="58839">MPGGNKYCHPCPAPLTSGNSRVEESPTPLEKTGSRALAMHRGSFPAREVMFHVPRASFCSRGSDRQGPRLRPPPSSHCTRPLRPLLLVGIPHHRFGLCPAGPHGYRPGHQALTPKPHPQAWLQGGAPQLSQLLQDCGPMGCDSWVGCQLHFIDPCKSGKIPLGVWQLSQLLQDCGPMGCDSWVGCQLRFINPCKSGKIPLGVWTIFEKMMNTVKSVRHLVTSTKHAVSELTVPAPWGQIRGKVWGPDHGRPVLCLHGWADNCGSFDTLLPLLPQDCRYVVMDLAGHGQSSHRPPGVSYYFPSYVADVHRVVKALQWEKFSIIGHSMGGNIGGMFSALYPEMVDALVLLDSYGFLPTDVKELPKVMRQGMEEMLKFEQREERVYTYDQAFQRLQAGNPTLSEQSAHILLERGLRQVEGGVVFSRDFRINLKNIVRISLEQSVELQSGIKARVLVLIAEEGFGKMFAEPDQKKFTSTLLQGYREQDGIVVRVPGDHHVHLNHPEIVAPFVSDFLQSNGPSPFPSAADDSTIAKL</sequence>
<evidence type="ECO:0000313" key="5">
    <source>
        <dbReference type="EMBL" id="KAK0138059.1"/>
    </source>
</evidence>
<name>A0AA47MD50_MERPO</name>
<feature type="domain" description="AB hydrolase-1" evidence="4">
    <location>
        <begin position="251"/>
        <end position="377"/>
    </location>
</feature>
<dbReference type="Pfam" id="PF00561">
    <property type="entry name" value="Abhydrolase_1"/>
    <property type="match status" value="1"/>
</dbReference>
<evidence type="ECO:0000256" key="3">
    <source>
        <dbReference type="SAM" id="MobiDB-lite"/>
    </source>
</evidence>
<gene>
    <name evidence="5" type="primary">serhl</name>
    <name evidence="5" type="ORF">N1851_025722</name>
</gene>
<dbReference type="Proteomes" id="UP001174136">
    <property type="component" value="Unassembled WGS sequence"/>
</dbReference>
<dbReference type="InterPro" id="IPR050266">
    <property type="entry name" value="AB_hydrolase_sf"/>
</dbReference>
<dbReference type="Gene3D" id="3.40.50.1820">
    <property type="entry name" value="alpha/beta hydrolase"/>
    <property type="match status" value="1"/>
</dbReference>
<proteinExistence type="inferred from homology"/>
<comment type="caution">
    <text evidence="5">The sequence shown here is derived from an EMBL/GenBank/DDBJ whole genome shotgun (WGS) entry which is preliminary data.</text>
</comment>
<dbReference type="PANTHER" id="PTHR43798:SF14">
    <property type="entry name" value="SERINE HYDROLASE-LIKE PROTEIN DDB_G0286239"/>
    <property type="match status" value="1"/>
</dbReference>